<reference evidence="1" key="1">
    <citation type="submission" date="2021-06" db="EMBL/GenBank/DDBJ databases">
        <authorList>
            <person name="Kallberg Y."/>
            <person name="Tangrot J."/>
            <person name="Rosling A."/>
        </authorList>
    </citation>
    <scope>NUCLEOTIDE SEQUENCE</scope>
    <source>
        <strain evidence="1">IL203A</strain>
    </source>
</reference>
<organism evidence="1 2">
    <name type="scientific">Dentiscutata heterogama</name>
    <dbReference type="NCBI Taxonomy" id="1316150"/>
    <lineage>
        <taxon>Eukaryota</taxon>
        <taxon>Fungi</taxon>
        <taxon>Fungi incertae sedis</taxon>
        <taxon>Mucoromycota</taxon>
        <taxon>Glomeromycotina</taxon>
        <taxon>Glomeromycetes</taxon>
        <taxon>Diversisporales</taxon>
        <taxon>Gigasporaceae</taxon>
        <taxon>Dentiscutata</taxon>
    </lineage>
</organism>
<sequence length="90" mass="10224">PGWNNYQYTSPEKELTLHNIDSPQHCCMLCVNDPDCVEWKFSVRTSKCFLYYNTSIPETCSDPNIQPSSTGDEGGVIRCSDDYNNVILKP</sequence>
<comment type="caution">
    <text evidence="1">The sequence shown here is derived from an EMBL/GenBank/DDBJ whole genome shotgun (WGS) entry which is preliminary data.</text>
</comment>
<dbReference type="EMBL" id="CAJVPU010008586">
    <property type="protein sequence ID" value="CAG8585584.1"/>
    <property type="molecule type" value="Genomic_DNA"/>
</dbReference>
<accession>A0ACA9MEB1</accession>
<evidence type="ECO:0000313" key="1">
    <source>
        <dbReference type="EMBL" id="CAG8585584.1"/>
    </source>
</evidence>
<gene>
    <name evidence="1" type="ORF">DHETER_LOCUS6651</name>
</gene>
<protein>
    <submittedName>
        <fullName evidence="1">1764_t:CDS:1</fullName>
    </submittedName>
</protein>
<proteinExistence type="predicted"/>
<feature type="non-terminal residue" evidence="1">
    <location>
        <position position="1"/>
    </location>
</feature>
<name>A0ACA9MEB1_9GLOM</name>
<dbReference type="Proteomes" id="UP000789702">
    <property type="component" value="Unassembled WGS sequence"/>
</dbReference>
<evidence type="ECO:0000313" key="2">
    <source>
        <dbReference type="Proteomes" id="UP000789702"/>
    </source>
</evidence>
<keyword evidence="2" id="KW-1185">Reference proteome</keyword>